<evidence type="ECO:0000313" key="1">
    <source>
        <dbReference type="EMBL" id="KAH0559520.1"/>
    </source>
</evidence>
<sequence length="271" mass="30313">MALQTDFLLFSSLRYDPRLLQVPANASVSHKPGVPSSFYMLRFHRDRMLLAAEHFQWDKAVSRLAGDVGLERLNHDLEDEVQSWFASSDEQGSQSLKVRTLLTPTGVLTIELSPVPPVPLEHLFPTTLTPSSNLSAPPWRVLLDPCPTNPSPFTSYKTTSRDMYATARSRAGIQSFQEHAEVVLVNPDGELMEGSVTSVYFFRDGKWITPSVTSGGQIGTTRRWLIEKGHCIEGIVEAKSLEDGEVCWISNGLRGLTLCKYISNRETREDF</sequence>
<organism evidence="1 2">
    <name type="scientific">Trichoglossum hirsutum</name>
    <dbReference type="NCBI Taxonomy" id="265104"/>
    <lineage>
        <taxon>Eukaryota</taxon>
        <taxon>Fungi</taxon>
        <taxon>Dikarya</taxon>
        <taxon>Ascomycota</taxon>
        <taxon>Pezizomycotina</taxon>
        <taxon>Geoglossomycetes</taxon>
        <taxon>Geoglossales</taxon>
        <taxon>Geoglossaceae</taxon>
        <taxon>Trichoglossum</taxon>
    </lineage>
</organism>
<keyword evidence="2" id="KW-1185">Reference proteome</keyword>
<comment type="caution">
    <text evidence="1">The sequence shown here is derived from an EMBL/GenBank/DDBJ whole genome shotgun (WGS) entry which is preliminary data.</text>
</comment>
<protein>
    <recommendedName>
        <fullName evidence="3">Aminodeoxychorismate lyase</fullName>
    </recommendedName>
</protein>
<dbReference type="InterPro" id="IPR043131">
    <property type="entry name" value="BCAT-like_N"/>
</dbReference>
<dbReference type="Gene3D" id="3.20.10.10">
    <property type="entry name" value="D-amino Acid Aminotransferase, subunit A, domain 2"/>
    <property type="match status" value="1"/>
</dbReference>
<dbReference type="InterPro" id="IPR001544">
    <property type="entry name" value="Aminotrans_IV"/>
</dbReference>
<dbReference type="Pfam" id="PF01063">
    <property type="entry name" value="Aminotran_4"/>
    <property type="match status" value="1"/>
</dbReference>
<accession>A0A9P8LBV9</accession>
<dbReference type="AlphaFoldDB" id="A0A9P8LBV9"/>
<dbReference type="SUPFAM" id="SSF56752">
    <property type="entry name" value="D-aminoacid aminotransferase-like PLP-dependent enzymes"/>
    <property type="match status" value="1"/>
</dbReference>
<dbReference type="EMBL" id="JAGHQM010000579">
    <property type="protein sequence ID" value="KAH0559520.1"/>
    <property type="molecule type" value="Genomic_DNA"/>
</dbReference>
<dbReference type="InterPro" id="IPR036038">
    <property type="entry name" value="Aminotransferase-like"/>
</dbReference>
<reference evidence="1" key="1">
    <citation type="submission" date="2021-03" db="EMBL/GenBank/DDBJ databases">
        <title>Comparative genomics and phylogenomic investigation of the class Geoglossomycetes provide insights into ecological specialization and systematics.</title>
        <authorList>
            <person name="Melie T."/>
            <person name="Pirro S."/>
            <person name="Miller A.N."/>
            <person name="Quandt A."/>
        </authorList>
    </citation>
    <scope>NUCLEOTIDE SEQUENCE</scope>
    <source>
        <strain evidence="1">CAQ_001_2017</strain>
    </source>
</reference>
<proteinExistence type="predicted"/>
<dbReference type="Gene3D" id="3.30.470.10">
    <property type="match status" value="1"/>
</dbReference>
<evidence type="ECO:0000313" key="2">
    <source>
        <dbReference type="Proteomes" id="UP000750711"/>
    </source>
</evidence>
<dbReference type="Proteomes" id="UP000750711">
    <property type="component" value="Unassembled WGS sequence"/>
</dbReference>
<evidence type="ECO:0008006" key="3">
    <source>
        <dbReference type="Google" id="ProtNLM"/>
    </source>
</evidence>
<name>A0A9P8LBV9_9PEZI</name>
<gene>
    <name evidence="1" type="ORF">GP486_003967</name>
</gene>
<dbReference type="GO" id="GO:0003824">
    <property type="term" value="F:catalytic activity"/>
    <property type="evidence" value="ECO:0007669"/>
    <property type="project" value="InterPro"/>
</dbReference>
<dbReference type="InterPro" id="IPR043132">
    <property type="entry name" value="BCAT-like_C"/>
</dbReference>